<keyword evidence="14" id="KW-1185">Reference proteome</keyword>
<evidence type="ECO:0000256" key="2">
    <source>
        <dbReference type="ARBA" id="ARBA00022670"/>
    </source>
</evidence>
<evidence type="ECO:0000256" key="4">
    <source>
        <dbReference type="ARBA" id="ARBA00022723"/>
    </source>
</evidence>
<proteinExistence type="inferred from homology"/>
<feature type="domain" description="Peptidase M48" evidence="12">
    <location>
        <begin position="99"/>
        <end position="324"/>
    </location>
</feature>
<evidence type="ECO:0000256" key="11">
    <source>
        <dbReference type="SAM" id="Phobius"/>
    </source>
</evidence>
<evidence type="ECO:0000256" key="3">
    <source>
        <dbReference type="ARBA" id="ARBA00022692"/>
    </source>
</evidence>
<keyword evidence="9 11" id="KW-0472">Membrane</keyword>
<name>A0A2A2FFR1_9EURY</name>
<evidence type="ECO:0000256" key="10">
    <source>
        <dbReference type="RuleBase" id="RU003983"/>
    </source>
</evidence>
<keyword evidence="2 10" id="KW-0645">Protease</keyword>
<dbReference type="GO" id="GO:0006508">
    <property type="term" value="P:proteolysis"/>
    <property type="evidence" value="ECO:0007669"/>
    <property type="project" value="UniProtKB-KW"/>
</dbReference>
<dbReference type="Proteomes" id="UP000218083">
    <property type="component" value="Unassembled WGS sequence"/>
</dbReference>
<evidence type="ECO:0000313" key="14">
    <source>
        <dbReference type="Proteomes" id="UP000218083"/>
    </source>
</evidence>
<evidence type="ECO:0000259" key="12">
    <source>
        <dbReference type="Pfam" id="PF01435"/>
    </source>
</evidence>
<feature type="transmembrane region" description="Helical" evidence="11">
    <location>
        <begin position="57"/>
        <end position="75"/>
    </location>
</feature>
<evidence type="ECO:0000256" key="5">
    <source>
        <dbReference type="ARBA" id="ARBA00022801"/>
    </source>
</evidence>
<evidence type="ECO:0000256" key="8">
    <source>
        <dbReference type="ARBA" id="ARBA00023049"/>
    </source>
</evidence>
<organism evidence="13 14">
    <name type="scientific">Halorubrum salipaludis</name>
    <dbReference type="NCBI Taxonomy" id="2032630"/>
    <lineage>
        <taxon>Archaea</taxon>
        <taxon>Methanobacteriati</taxon>
        <taxon>Methanobacteriota</taxon>
        <taxon>Stenosarchaea group</taxon>
        <taxon>Halobacteria</taxon>
        <taxon>Halobacteriales</taxon>
        <taxon>Haloferacaceae</taxon>
        <taxon>Halorubrum</taxon>
    </lineage>
</organism>
<keyword evidence="6 10" id="KW-0862">Zinc</keyword>
<keyword evidence="5 10" id="KW-0378">Hydrolase</keyword>
<dbReference type="Pfam" id="PF01435">
    <property type="entry name" value="Peptidase_M48"/>
    <property type="match status" value="1"/>
</dbReference>
<feature type="transmembrane region" description="Helical" evidence="11">
    <location>
        <begin position="12"/>
        <end position="45"/>
    </location>
</feature>
<dbReference type="GO" id="GO:0004222">
    <property type="term" value="F:metalloendopeptidase activity"/>
    <property type="evidence" value="ECO:0007669"/>
    <property type="project" value="InterPro"/>
</dbReference>
<dbReference type="EMBL" id="NSKC01000003">
    <property type="protein sequence ID" value="PAU84276.1"/>
    <property type="molecule type" value="Genomic_DNA"/>
</dbReference>
<dbReference type="RefSeq" id="WP_095636626.1">
    <property type="nucleotide sequence ID" value="NZ_NSKC01000003.1"/>
</dbReference>
<keyword evidence="1" id="KW-1003">Cell membrane</keyword>
<dbReference type="InterPro" id="IPR050083">
    <property type="entry name" value="HtpX_protease"/>
</dbReference>
<evidence type="ECO:0000256" key="9">
    <source>
        <dbReference type="ARBA" id="ARBA00023136"/>
    </source>
</evidence>
<dbReference type="OrthoDB" id="327942at2157"/>
<keyword evidence="7 11" id="KW-1133">Transmembrane helix</keyword>
<dbReference type="CDD" id="cd07327">
    <property type="entry name" value="M48B_HtpX_like"/>
    <property type="match status" value="1"/>
</dbReference>
<sequence>MEWSPNRRLQLWIVLSLSVLLLTTLAAALAGGIVVFFVAVTLWTLGGSGADLFTGDIRTVLVISVSGIILSALLWGERNAPDHAIAITGAQRVSEGEYPELRSTVRNIAHQVSVPVPTIYVAPTETPISLTTGFTARTSRLVVSEGLLDALEEPELRAVVAHEVAHVKNHDAAVMTSATQPVAAAERVTELLRGPTTGIKHGVVSRADYTDAVLSVGLTLVFPLWILSRLLSSSFARTREFAADRGAVAITGEPAALASALKTIDSSLDERPTTDFRRTSIAAFAIVEPDAVDPAGRLAGFTRFKRRLFSTHPPTRARIERLEADYERFSKAE</sequence>
<dbReference type="PANTHER" id="PTHR43221:SF2">
    <property type="entry name" value="PROTEASE HTPX HOMOLOG"/>
    <property type="match status" value="1"/>
</dbReference>
<comment type="cofactor">
    <cofactor evidence="10">
        <name>Zn(2+)</name>
        <dbReference type="ChEBI" id="CHEBI:29105"/>
    </cofactor>
    <text evidence="10">Binds 1 zinc ion per subunit.</text>
</comment>
<evidence type="ECO:0000256" key="6">
    <source>
        <dbReference type="ARBA" id="ARBA00022833"/>
    </source>
</evidence>
<protein>
    <submittedName>
        <fullName evidence="13">Heat-shock protein HtpX</fullName>
    </submittedName>
</protein>
<evidence type="ECO:0000313" key="13">
    <source>
        <dbReference type="EMBL" id="PAU84276.1"/>
    </source>
</evidence>
<dbReference type="PANTHER" id="PTHR43221">
    <property type="entry name" value="PROTEASE HTPX"/>
    <property type="match status" value="1"/>
</dbReference>
<keyword evidence="3 11" id="KW-0812">Transmembrane</keyword>
<dbReference type="InterPro" id="IPR001915">
    <property type="entry name" value="Peptidase_M48"/>
</dbReference>
<accession>A0A2A2FFR1</accession>
<comment type="similarity">
    <text evidence="10">Belongs to the peptidase M48 family.</text>
</comment>
<gene>
    <name evidence="13" type="ORF">CK500_07555</name>
</gene>
<reference evidence="13 14" key="1">
    <citation type="submission" date="2017-08" db="EMBL/GenBank/DDBJ databases">
        <title>The strain WRN001 was isolated from Binhai saline alkaline soil, Tianjin, China.</title>
        <authorList>
            <person name="Liu D."/>
            <person name="Zhang G."/>
        </authorList>
    </citation>
    <scope>NUCLEOTIDE SEQUENCE [LARGE SCALE GENOMIC DNA]</scope>
    <source>
        <strain evidence="13 14">WN019</strain>
    </source>
</reference>
<evidence type="ECO:0000256" key="7">
    <source>
        <dbReference type="ARBA" id="ARBA00022989"/>
    </source>
</evidence>
<dbReference type="GO" id="GO:0046872">
    <property type="term" value="F:metal ion binding"/>
    <property type="evidence" value="ECO:0007669"/>
    <property type="project" value="UniProtKB-KW"/>
</dbReference>
<keyword evidence="8 10" id="KW-0482">Metalloprotease</keyword>
<evidence type="ECO:0000256" key="1">
    <source>
        <dbReference type="ARBA" id="ARBA00022475"/>
    </source>
</evidence>
<dbReference type="AlphaFoldDB" id="A0A2A2FFR1"/>
<comment type="caution">
    <text evidence="13">The sequence shown here is derived from an EMBL/GenBank/DDBJ whole genome shotgun (WGS) entry which is preliminary data.</text>
</comment>
<dbReference type="Gene3D" id="3.30.2010.10">
    <property type="entry name" value="Metalloproteases ('zincins'), catalytic domain"/>
    <property type="match status" value="1"/>
</dbReference>
<keyword evidence="4" id="KW-0479">Metal-binding</keyword>